<evidence type="ECO:0000256" key="8">
    <source>
        <dbReference type="ARBA" id="ARBA00023264"/>
    </source>
</evidence>
<dbReference type="RefSeq" id="WP_342825685.1">
    <property type="nucleotide sequence ID" value="NZ_CP046146.1"/>
</dbReference>
<comment type="pathway">
    <text evidence="13">Membrane lipid metabolism; glycerophospholipid metabolism.</text>
</comment>
<evidence type="ECO:0000256" key="10">
    <source>
        <dbReference type="ARBA" id="ARBA00066687"/>
    </source>
</evidence>
<feature type="binding site" evidence="13">
    <location>
        <position position="106"/>
    </location>
    <ligand>
        <name>NADPH</name>
        <dbReference type="ChEBI" id="CHEBI:57783"/>
    </ligand>
</feature>
<dbReference type="GO" id="GO:0046168">
    <property type="term" value="P:glycerol-3-phosphate catabolic process"/>
    <property type="evidence" value="ECO:0007669"/>
    <property type="project" value="InterPro"/>
</dbReference>
<dbReference type="GO" id="GO:0005829">
    <property type="term" value="C:cytosol"/>
    <property type="evidence" value="ECO:0007669"/>
    <property type="project" value="TreeGrafter"/>
</dbReference>
<evidence type="ECO:0000256" key="14">
    <source>
        <dbReference type="PIRSR" id="PIRSR000114-1"/>
    </source>
</evidence>
<dbReference type="HAMAP" id="MF_00394">
    <property type="entry name" value="NAD_Glyc3P_dehydrog"/>
    <property type="match status" value="1"/>
</dbReference>
<dbReference type="InterPro" id="IPR011128">
    <property type="entry name" value="G3P_DH_NAD-dep_N"/>
</dbReference>
<evidence type="ECO:0000256" key="7">
    <source>
        <dbReference type="ARBA" id="ARBA00023209"/>
    </source>
</evidence>
<feature type="binding site" evidence="13">
    <location>
        <position position="256"/>
    </location>
    <ligand>
        <name>sn-glycerol 3-phosphate</name>
        <dbReference type="ChEBI" id="CHEBI:57597"/>
    </ligand>
</feature>
<comment type="similarity">
    <text evidence="1 13 17">Belongs to the NAD-dependent glycerol-3-phosphate dehydrogenase family.</text>
</comment>
<evidence type="ECO:0000256" key="13">
    <source>
        <dbReference type="HAMAP-Rule" id="MF_00394"/>
    </source>
</evidence>
<feature type="binding site" evidence="13">
    <location>
        <position position="192"/>
    </location>
    <ligand>
        <name>sn-glycerol 3-phosphate</name>
        <dbReference type="ChEBI" id="CHEBI:57597"/>
    </ligand>
</feature>
<evidence type="ECO:0000256" key="3">
    <source>
        <dbReference type="ARBA" id="ARBA00022857"/>
    </source>
</evidence>
<dbReference type="Gene3D" id="1.10.1040.10">
    <property type="entry name" value="N-(1-d-carboxylethyl)-l-norvaline Dehydrogenase, domain 2"/>
    <property type="match status" value="1"/>
</dbReference>
<dbReference type="PRINTS" id="PR00077">
    <property type="entry name" value="GPDHDRGNASE"/>
</dbReference>
<dbReference type="Pfam" id="PF01210">
    <property type="entry name" value="NAD_Gly3P_dh_N"/>
    <property type="match status" value="1"/>
</dbReference>
<feature type="binding site" evidence="15">
    <location>
        <begin position="256"/>
        <end position="257"/>
    </location>
    <ligand>
        <name>substrate</name>
    </ligand>
</feature>
<reference evidence="20 21" key="1">
    <citation type="submission" date="2019-11" db="EMBL/GenBank/DDBJ databases">
        <authorList>
            <person name="Cho J.-C."/>
        </authorList>
    </citation>
    <scope>NUCLEOTIDE SEQUENCE [LARGE SCALE GENOMIC DNA]</scope>
    <source>
        <strain evidence="20 21">JH1073</strain>
    </source>
</reference>
<comment type="function">
    <text evidence="13">Catalyzes the reduction of the glycolytic intermediate dihydroxyacetone phosphate (DHAP) to sn-glycerol 3-phosphate (G3P), the key precursor for phospholipid synthesis.</text>
</comment>
<keyword evidence="8 13" id="KW-1208">Phospholipid metabolism</keyword>
<dbReference type="GO" id="GO:0051287">
    <property type="term" value="F:NAD binding"/>
    <property type="evidence" value="ECO:0007669"/>
    <property type="project" value="InterPro"/>
</dbReference>
<dbReference type="Proteomes" id="UP001219901">
    <property type="component" value="Chromosome"/>
</dbReference>
<keyword evidence="13" id="KW-0963">Cytoplasm</keyword>
<dbReference type="InterPro" id="IPR008927">
    <property type="entry name" value="6-PGluconate_DH-like_C_sf"/>
</dbReference>
<dbReference type="FunFam" id="3.40.50.720:FF:000019">
    <property type="entry name" value="Glycerol-3-phosphate dehydrogenase [NAD(P)+]"/>
    <property type="match status" value="1"/>
</dbReference>
<evidence type="ECO:0000256" key="11">
    <source>
        <dbReference type="ARBA" id="ARBA00069372"/>
    </source>
</evidence>
<dbReference type="InterPro" id="IPR013328">
    <property type="entry name" value="6PGD_dom2"/>
</dbReference>
<evidence type="ECO:0000256" key="15">
    <source>
        <dbReference type="PIRSR" id="PIRSR000114-2"/>
    </source>
</evidence>
<evidence type="ECO:0000256" key="5">
    <source>
        <dbReference type="ARBA" id="ARBA00023027"/>
    </source>
</evidence>
<dbReference type="EC" id="1.1.1.94" evidence="10 13"/>
<dbReference type="SUPFAM" id="SSF51735">
    <property type="entry name" value="NAD(P)-binding Rossmann-fold domains"/>
    <property type="match status" value="1"/>
</dbReference>
<evidence type="ECO:0000256" key="17">
    <source>
        <dbReference type="RuleBase" id="RU000437"/>
    </source>
</evidence>
<proteinExistence type="inferred from homology"/>
<feature type="domain" description="Glycerol-3-phosphate dehydrogenase NAD-dependent N-terminal" evidence="18">
    <location>
        <begin position="3"/>
        <end position="159"/>
    </location>
</feature>
<keyword evidence="7 13" id="KW-0594">Phospholipid biosynthesis</keyword>
<dbReference type="InterPro" id="IPR006109">
    <property type="entry name" value="G3P_DH_NAD-dep_C"/>
</dbReference>
<dbReference type="EMBL" id="CP046147">
    <property type="protein sequence ID" value="WFG40242.1"/>
    <property type="molecule type" value="Genomic_DNA"/>
</dbReference>
<protein>
    <recommendedName>
        <fullName evidence="11 13">Glycerol-3-phosphate dehydrogenase [NAD(P)+]</fullName>
        <ecNumber evidence="10 13">1.1.1.94</ecNumber>
    </recommendedName>
    <alternativeName>
        <fullName evidence="13">NAD(P)(+)-dependent glycerol-3-phosphate dehydrogenase</fullName>
    </alternativeName>
    <alternativeName>
        <fullName evidence="12 13">NAD(P)H-dependent dihydroxyacetone-phosphate reductase</fullName>
    </alternativeName>
</protein>
<keyword evidence="2 13" id="KW-0444">Lipid biosynthesis</keyword>
<feature type="binding site" evidence="13">
    <location>
        <position position="12"/>
    </location>
    <ligand>
        <name>NADPH</name>
        <dbReference type="ChEBI" id="CHEBI:57783"/>
    </ligand>
</feature>
<feature type="binding site" evidence="13">
    <location>
        <position position="257"/>
    </location>
    <ligand>
        <name>sn-glycerol 3-phosphate</name>
        <dbReference type="ChEBI" id="CHEBI:57597"/>
    </ligand>
</feature>
<dbReference type="Gene3D" id="3.40.50.720">
    <property type="entry name" value="NAD(P)-binding Rossmann-like Domain"/>
    <property type="match status" value="1"/>
</dbReference>
<feature type="binding site" evidence="16">
    <location>
        <position position="256"/>
    </location>
    <ligand>
        <name>NAD(+)</name>
        <dbReference type="ChEBI" id="CHEBI:57540"/>
    </ligand>
</feature>
<keyword evidence="6 13" id="KW-0443">Lipid metabolism</keyword>
<dbReference type="Pfam" id="PF07479">
    <property type="entry name" value="NAD_Gly3P_dh_C"/>
    <property type="match status" value="1"/>
</dbReference>
<evidence type="ECO:0000256" key="9">
    <source>
        <dbReference type="ARBA" id="ARBA00052716"/>
    </source>
</evidence>
<dbReference type="PANTHER" id="PTHR11728">
    <property type="entry name" value="GLYCEROL-3-PHOSPHATE DEHYDROGENASE"/>
    <property type="match status" value="1"/>
</dbReference>
<evidence type="ECO:0000256" key="2">
    <source>
        <dbReference type="ARBA" id="ARBA00022516"/>
    </source>
</evidence>
<dbReference type="SUPFAM" id="SSF48179">
    <property type="entry name" value="6-phosphogluconate dehydrogenase C-terminal domain-like"/>
    <property type="match status" value="1"/>
</dbReference>
<comment type="caution">
    <text evidence="13">Lacks conserved residue(s) required for the propagation of feature annotation.</text>
</comment>
<dbReference type="GO" id="GO:0046167">
    <property type="term" value="P:glycerol-3-phosphate biosynthetic process"/>
    <property type="evidence" value="ECO:0007669"/>
    <property type="project" value="UniProtKB-UniRule"/>
</dbReference>
<evidence type="ECO:0000256" key="12">
    <source>
        <dbReference type="ARBA" id="ARBA00080511"/>
    </source>
</evidence>
<feature type="binding site" evidence="13">
    <location>
        <position position="141"/>
    </location>
    <ligand>
        <name>NADPH</name>
        <dbReference type="ChEBI" id="CHEBI:57783"/>
    </ligand>
</feature>
<organism evidence="20 21">
    <name type="scientific">Candidatus Lucifugimonas marina</name>
    <dbReference type="NCBI Taxonomy" id="3038979"/>
    <lineage>
        <taxon>Bacteria</taxon>
        <taxon>Bacillati</taxon>
        <taxon>Chloroflexota</taxon>
        <taxon>Dehalococcoidia</taxon>
        <taxon>SAR202 cluster</taxon>
        <taxon>Candidatus Lucifugimonadales</taxon>
        <taxon>Candidatus Lucifugimonadaceae</taxon>
        <taxon>Candidatus Lucifugimonas</taxon>
    </lineage>
</organism>
<reference evidence="21" key="2">
    <citation type="submission" date="2023-06" db="EMBL/GenBank/DDBJ databases">
        <title>Pangenomics reveal diversification of enzyme families and niche specialization in globally abundant SAR202 bacteria.</title>
        <authorList>
            <person name="Saw J.H.W."/>
        </authorList>
    </citation>
    <scope>NUCLEOTIDE SEQUENCE [LARGE SCALE GENOMIC DNA]</scope>
    <source>
        <strain evidence="21">JH1073</strain>
    </source>
</reference>
<evidence type="ECO:0000256" key="6">
    <source>
        <dbReference type="ARBA" id="ARBA00023098"/>
    </source>
</evidence>
<dbReference type="NCBIfam" id="NF000940">
    <property type="entry name" value="PRK00094.1-2"/>
    <property type="match status" value="1"/>
</dbReference>
<evidence type="ECO:0000313" key="20">
    <source>
        <dbReference type="EMBL" id="WFG40242.1"/>
    </source>
</evidence>
<dbReference type="GO" id="GO:0008654">
    <property type="term" value="P:phospholipid biosynthetic process"/>
    <property type="evidence" value="ECO:0007669"/>
    <property type="project" value="UniProtKB-KW"/>
</dbReference>
<dbReference type="PANTHER" id="PTHR11728:SF1">
    <property type="entry name" value="GLYCEROL-3-PHOSPHATE DEHYDROGENASE [NAD(+)] 2, CHLOROPLASTIC"/>
    <property type="match status" value="1"/>
</dbReference>
<dbReference type="FunFam" id="1.10.1040.10:FF:000001">
    <property type="entry name" value="Glycerol-3-phosphate dehydrogenase [NAD(P)+]"/>
    <property type="match status" value="1"/>
</dbReference>
<feature type="binding site" evidence="13">
    <location>
        <position position="255"/>
    </location>
    <ligand>
        <name>sn-glycerol 3-phosphate</name>
        <dbReference type="ChEBI" id="CHEBI:57597"/>
    </ligand>
</feature>
<comment type="catalytic activity">
    <reaction evidence="9">
        <text>sn-glycerol 3-phosphate + NADP(+) = dihydroxyacetone phosphate + NADPH + H(+)</text>
        <dbReference type="Rhea" id="RHEA:11096"/>
        <dbReference type="ChEBI" id="CHEBI:15378"/>
        <dbReference type="ChEBI" id="CHEBI:57597"/>
        <dbReference type="ChEBI" id="CHEBI:57642"/>
        <dbReference type="ChEBI" id="CHEBI:57783"/>
        <dbReference type="ChEBI" id="CHEBI:58349"/>
        <dbReference type="EC" id="1.1.1.94"/>
    </reaction>
    <physiologicalReaction direction="right-to-left" evidence="9">
        <dbReference type="Rhea" id="RHEA:11098"/>
    </physiologicalReaction>
</comment>
<evidence type="ECO:0000259" key="18">
    <source>
        <dbReference type="Pfam" id="PF01210"/>
    </source>
</evidence>
<keyword evidence="21" id="KW-1185">Reference proteome</keyword>
<keyword evidence="3 13" id="KW-0521">NADP</keyword>
<feature type="binding site" evidence="13">
    <location>
        <position position="106"/>
    </location>
    <ligand>
        <name>sn-glycerol 3-phosphate</name>
        <dbReference type="ChEBI" id="CHEBI:57597"/>
    </ligand>
</feature>
<comment type="subcellular location">
    <subcellularLocation>
        <location evidence="13">Cytoplasm</location>
    </subcellularLocation>
</comment>
<dbReference type="GO" id="GO:0005975">
    <property type="term" value="P:carbohydrate metabolic process"/>
    <property type="evidence" value="ECO:0007669"/>
    <property type="project" value="InterPro"/>
</dbReference>
<dbReference type="InterPro" id="IPR006168">
    <property type="entry name" value="G3P_DH_NAD-dep"/>
</dbReference>
<feature type="binding site" evidence="13">
    <location>
        <position position="245"/>
    </location>
    <ligand>
        <name>sn-glycerol 3-phosphate</name>
        <dbReference type="ChEBI" id="CHEBI:57597"/>
    </ligand>
</feature>
<keyword evidence="4 13" id="KW-0560">Oxidoreductase</keyword>
<name>A0AAJ5ZF06_9CHLR</name>
<keyword evidence="5 13" id="KW-0520">NAD</keyword>
<keyword evidence="13" id="KW-0547">Nucleotide-binding</keyword>
<evidence type="ECO:0000313" key="21">
    <source>
        <dbReference type="Proteomes" id="UP001219901"/>
    </source>
</evidence>
<feature type="binding site" evidence="16">
    <location>
        <begin position="8"/>
        <end position="13"/>
    </location>
    <ligand>
        <name>NAD(+)</name>
        <dbReference type="ChEBI" id="CHEBI:57540"/>
    </ligand>
</feature>
<feature type="domain" description="Glycerol-3-phosphate dehydrogenase NAD-dependent C-terminal" evidence="19">
    <location>
        <begin position="181"/>
        <end position="322"/>
    </location>
</feature>
<feature type="binding site" evidence="13">
    <location>
        <position position="256"/>
    </location>
    <ligand>
        <name>NADPH</name>
        <dbReference type="ChEBI" id="CHEBI:57783"/>
    </ligand>
</feature>
<comment type="catalytic activity">
    <reaction evidence="13">
        <text>sn-glycerol 3-phosphate + NAD(+) = dihydroxyacetone phosphate + NADH + H(+)</text>
        <dbReference type="Rhea" id="RHEA:11092"/>
        <dbReference type="ChEBI" id="CHEBI:15378"/>
        <dbReference type="ChEBI" id="CHEBI:57540"/>
        <dbReference type="ChEBI" id="CHEBI:57597"/>
        <dbReference type="ChEBI" id="CHEBI:57642"/>
        <dbReference type="ChEBI" id="CHEBI:57945"/>
        <dbReference type="EC" id="1.1.1.94"/>
    </reaction>
</comment>
<gene>
    <name evidence="13" type="primary">gpsA</name>
    <name evidence="20" type="ORF">GKO48_11665</name>
</gene>
<dbReference type="GO" id="GO:0047952">
    <property type="term" value="F:glycerol-3-phosphate dehydrogenase [NAD(P)+] activity"/>
    <property type="evidence" value="ECO:0007669"/>
    <property type="project" value="UniProtKB-UniRule"/>
</dbReference>
<dbReference type="NCBIfam" id="NF000942">
    <property type="entry name" value="PRK00094.1-4"/>
    <property type="match status" value="1"/>
</dbReference>
<evidence type="ECO:0000256" key="4">
    <source>
        <dbReference type="ARBA" id="ARBA00023002"/>
    </source>
</evidence>
<sequence length="335" mass="34948">MTQIGIIGTGAWGTTLGILIARTGNSTTLWSRDESRATELSSSRVNERSVPGVEFPSSMNVSSSLDESLGSADLVIIAVPSVTIRENIKAVRDSIPADAHVVCATKGIEIATGKRMSQVITEELRDFAAEQIGVLSGPNLSPEIAAGNVATATVAFPSNAIAEKVQAVLSSELFRVYRSDDVTGVELGGALKNIIAIGAAFIDGAGLGANAKASFVTRGLHEITRLGVAMGAKPDTFAGLSGMGDLLTTCYSNLSRNYRLGFGLASGRDLKSVLADLGQTAEGVPTTQAAVRIAKELGIDMPITNATHAVLFEGESPNDAIKDLMGRTLQPEVRY</sequence>
<dbReference type="PIRSF" id="PIRSF000114">
    <property type="entry name" value="Glycerol-3-P_dh"/>
    <property type="match status" value="1"/>
</dbReference>
<feature type="binding site" evidence="13">
    <location>
        <position position="137"/>
    </location>
    <ligand>
        <name>sn-glycerol 3-phosphate</name>
        <dbReference type="ChEBI" id="CHEBI:57597"/>
    </ligand>
</feature>
<feature type="active site" description="Proton acceptor" evidence="13 14">
    <location>
        <position position="192"/>
    </location>
</feature>
<dbReference type="GO" id="GO:0006650">
    <property type="term" value="P:glycerophospholipid metabolic process"/>
    <property type="evidence" value="ECO:0007669"/>
    <property type="project" value="UniProtKB-UniRule"/>
</dbReference>
<dbReference type="InterPro" id="IPR036291">
    <property type="entry name" value="NAD(P)-bd_dom_sf"/>
</dbReference>
<feature type="binding site" evidence="13">
    <location>
        <position position="32"/>
    </location>
    <ligand>
        <name>NADPH</name>
        <dbReference type="ChEBI" id="CHEBI:57783"/>
    </ligand>
</feature>
<dbReference type="AlphaFoldDB" id="A0AAJ5ZF06"/>
<feature type="binding site" evidence="15">
    <location>
        <position position="106"/>
    </location>
    <ligand>
        <name>substrate</name>
    </ligand>
</feature>
<evidence type="ECO:0000256" key="1">
    <source>
        <dbReference type="ARBA" id="ARBA00011009"/>
    </source>
</evidence>
<accession>A0AAJ5ZF06</accession>
<evidence type="ECO:0000259" key="19">
    <source>
        <dbReference type="Pfam" id="PF07479"/>
    </source>
</evidence>
<feature type="binding site" evidence="13">
    <location>
        <position position="282"/>
    </location>
    <ligand>
        <name>NADPH</name>
        <dbReference type="ChEBI" id="CHEBI:57783"/>
    </ligand>
</feature>
<evidence type="ECO:0000256" key="16">
    <source>
        <dbReference type="PIRSR" id="PIRSR000114-3"/>
    </source>
</evidence>